<keyword evidence="1" id="KW-0472">Membrane</keyword>
<proteinExistence type="predicted"/>
<evidence type="ECO:0000313" key="3">
    <source>
        <dbReference type="Proteomes" id="UP001064632"/>
    </source>
</evidence>
<gene>
    <name evidence="2" type="ORF">N4264_22445</name>
</gene>
<organism evidence="2 3">
    <name type="scientific">Tahibacter amnicola</name>
    <dbReference type="NCBI Taxonomy" id="2976241"/>
    <lineage>
        <taxon>Bacteria</taxon>
        <taxon>Pseudomonadati</taxon>
        <taxon>Pseudomonadota</taxon>
        <taxon>Gammaproteobacteria</taxon>
        <taxon>Lysobacterales</taxon>
        <taxon>Rhodanobacteraceae</taxon>
        <taxon>Tahibacter</taxon>
    </lineage>
</organism>
<evidence type="ECO:0008006" key="4">
    <source>
        <dbReference type="Google" id="ProtNLM"/>
    </source>
</evidence>
<reference evidence="2" key="1">
    <citation type="submission" date="2022-09" db="EMBL/GenBank/DDBJ databases">
        <title>Tahibacter sp. nov., isolated from a fresh water.</title>
        <authorList>
            <person name="Baek J.H."/>
            <person name="Lee J.K."/>
            <person name="Kim J.M."/>
            <person name="Jeon C.O."/>
        </authorList>
    </citation>
    <scope>NUCLEOTIDE SEQUENCE</scope>
    <source>
        <strain evidence="2">W38</strain>
    </source>
</reference>
<keyword evidence="1" id="KW-0812">Transmembrane</keyword>
<name>A0ABY6BGG8_9GAMM</name>
<accession>A0ABY6BGG8</accession>
<keyword evidence="1" id="KW-1133">Transmembrane helix</keyword>
<dbReference type="Proteomes" id="UP001064632">
    <property type="component" value="Chromosome"/>
</dbReference>
<dbReference type="EMBL" id="CP104694">
    <property type="protein sequence ID" value="UXI67465.1"/>
    <property type="molecule type" value="Genomic_DNA"/>
</dbReference>
<feature type="transmembrane region" description="Helical" evidence="1">
    <location>
        <begin position="7"/>
        <end position="27"/>
    </location>
</feature>
<keyword evidence="3" id="KW-1185">Reference proteome</keyword>
<feature type="transmembrane region" description="Helical" evidence="1">
    <location>
        <begin position="109"/>
        <end position="126"/>
    </location>
</feature>
<protein>
    <recommendedName>
        <fullName evidence="4">PepSY-associated transmembrane protein</fullName>
    </recommendedName>
</protein>
<evidence type="ECO:0000313" key="2">
    <source>
        <dbReference type="EMBL" id="UXI67465.1"/>
    </source>
</evidence>
<evidence type="ECO:0000256" key="1">
    <source>
        <dbReference type="SAM" id="Phobius"/>
    </source>
</evidence>
<dbReference type="RefSeq" id="WP_261694435.1">
    <property type="nucleotide sequence ID" value="NZ_CP104694.1"/>
</dbReference>
<sequence length="139" mass="15731">MGKKLHIIAILLFVFAFLWQIIFWGGAATLPTVGPILVQSASREAPLVTSYMFVGERLGDQVPFLRDMGQQWAESAFSPGFERMKQDPDVAMALIFQDTWNATHRLTRSGVYLTLVLGIVALVLWLRRPRQVRMLGGRR</sequence>